<evidence type="ECO:0000313" key="2">
    <source>
        <dbReference type="EMBL" id="KKO01805.1"/>
    </source>
</evidence>
<dbReference type="InterPro" id="IPR011006">
    <property type="entry name" value="CheY-like_superfamily"/>
</dbReference>
<dbReference type="PANTHER" id="PTHR46832">
    <property type="entry name" value="5'-METHYLTHIOADENOSINE/S-ADENOSYLHOMOCYSTEINE NUCLEOSIDASE"/>
    <property type="match status" value="1"/>
</dbReference>
<reference evidence="2" key="1">
    <citation type="journal article" date="2015" name="Nature">
        <title>Complex archaea that bridge the gap between prokaryotes and eukaryotes.</title>
        <authorList>
            <person name="Spang A."/>
            <person name="Saw J.H."/>
            <person name="Jorgensen S.L."/>
            <person name="Zaremba-Niedzwiedzka K."/>
            <person name="Martijn J."/>
            <person name="Lind A.E."/>
            <person name="van Eijk R."/>
            <person name="Schleper C."/>
            <person name="Guy L."/>
            <person name="Ettema T.J."/>
        </authorList>
    </citation>
    <scope>NUCLEOTIDE SEQUENCE</scope>
</reference>
<dbReference type="GO" id="GO:0008930">
    <property type="term" value="F:methylthioadenosine nucleosidase activity"/>
    <property type="evidence" value="ECO:0007669"/>
    <property type="project" value="TreeGrafter"/>
</dbReference>
<dbReference type="SMART" id="SM00448">
    <property type="entry name" value="REC"/>
    <property type="match status" value="1"/>
</dbReference>
<evidence type="ECO:0000259" key="1">
    <source>
        <dbReference type="PROSITE" id="PS50110"/>
    </source>
</evidence>
<dbReference type="SUPFAM" id="SSF53167">
    <property type="entry name" value="Purine and uridine phosphorylases"/>
    <property type="match status" value="1"/>
</dbReference>
<organism evidence="2">
    <name type="scientific">marine sediment metagenome</name>
    <dbReference type="NCBI Taxonomy" id="412755"/>
    <lineage>
        <taxon>unclassified sequences</taxon>
        <taxon>metagenomes</taxon>
        <taxon>ecological metagenomes</taxon>
    </lineage>
</organism>
<dbReference type="SUPFAM" id="SSF52172">
    <property type="entry name" value="CheY-like"/>
    <property type="match status" value="1"/>
</dbReference>
<dbReference type="Pfam" id="PF01048">
    <property type="entry name" value="PNP_UDP_1"/>
    <property type="match status" value="1"/>
</dbReference>
<dbReference type="Gene3D" id="3.40.50.1580">
    <property type="entry name" value="Nucleoside phosphorylase domain"/>
    <property type="match status" value="1"/>
</dbReference>
<sequence>MKVLIVDDNNEKTRDILAVLISAGLSEDEDIDVASCAQAAARHLKDNDYGLMILDLHLPIRLSEEPRIDGGSFLLKEIGRRKELRRPEHILGLTAHDEAKASAEPEFNKGLWSIVKASSDSSEWKEAILEKVRYLRARNSTQEVLNQVKCDILFICALRKPELTQLKKAITSNWKEVILPEDATAYFHATVPVSEGQELNVICCSAPSMGMAASAALATKASLKFKPRVVGMTGICAGREKEINLGACLVASKTWDYGSGKFFGETDTESARFAASPHQLVVDPIVQTATEAIMADQVMLDGFHDQFAGNRPDRRLSVTLAPMASGAAVQADSQFFASIERQDRKVVGIDMEAFGVCWAARETFEPRPVFFVCKGVSDFANEEKADGIQEYCAYTSARIGMEIAKRILARA</sequence>
<name>A0A0F9VCQ7_9ZZZZ</name>
<dbReference type="PANTHER" id="PTHR46832:SF1">
    <property type="entry name" value="5'-METHYLTHIOADENOSINE_S-ADENOSYLHOMOCYSTEINE NUCLEOSIDASE"/>
    <property type="match status" value="1"/>
</dbReference>
<dbReference type="InterPro" id="IPR000845">
    <property type="entry name" value="Nucleoside_phosphorylase_d"/>
</dbReference>
<protein>
    <recommendedName>
        <fullName evidence="1">Response regulatory domain-containing protein</fullName>
    </recommendedName>
</protein>
<gene>
    <name evidence="2" type="ORF">LCGC14_0111260</name>
</gene>
<dbReference type="GO" id="GO:0019284">
    <property type="term" value="P:L-methionine salvage from S-adenosylmethionine"/>
    <property type="evidence" value="ECO:0007669"/>
    <property type="project" value="TreeGrafter"/>
</dbReference>
<accession>A0A0F9VCQ7</accession>
<dbReference type="InterPro" id="IPR001789">
    <property type="entry name" value="Sig_transdc_resp-reg_receiver"/>
</dbReference>
<dbReference type="EMBL" id="LAZR01000033">
    <property type="protein sequence ID" value="KKO01805.1"/>
    <property type="molecule type" value="Genomic_DNA"/>
</dbReference>
<proteinExistence type="predicted"/>
<dbReference type="GO" id="GO:0000160">
    <property type="term" value="P:phosphorelay signal transduction system"/>
    <property type="evidence" value="ECO:0007669"/>
    <property type="project" value="InterPro"/>
</dbReference>
<dbReference type="PROSITE" id="PS50110">
    <property type="entry name" value="RESPONSE_REGULATORY"/>
    <property type="match status" value="1"/>
</dbReference>
<comment type="caution">
    <text evidence="2">The sequence shown here is derived from an EMBL/GenBank/DDBJ whole genome shotgun (WGS) entry which is preliminary data.</text>
</comment>
<dbReference type="GO" id="GO:0008782">
    <property type="term" value="F:adenosylhomocysteine nucleosidase activity"/>
    <property type="evidence" value="ECO:0007669"/>
    <property type="project" value="TreeGrafter"/>
</dbReference>
<dbReference type="GO" id="GO:0009116">
    <property type="term" value="P:nucleoside metabolic process"/>
    <property type="evidence" value="ECO:0007669"/>
    <property type="project" value="InterPro"/>
</dbReference>
<dbReference type="Gene3D" id="3.40.50.2300">
    <property type="match status" value="1"/>
</dbReference>
<feature type="domain" description="Response regulatory" evidence="1">
    <location>
        <begin position="2"/>
        <end position="132"/>
    </location>
</feature>
<dbReference type="AlphaFoldDB" id="A0A0F9VCQ7"/>
<dbReference type="GO" id="GO:0005829">
    <property type="term" value="C:cytosol"/>
    <property type="evidence" value="ECO:0007669"/>
    <property type="project" value="TreeGrafter"/>
</dbReference>
<dbReference type="InterPro" id="IPR035994">
    <property type="entry name" value="Nucleoside_phosphorylase_sf"/>
</dbReference>
<dbReference type="CDD" id="cd00156">
    <property type="entry name" value="REC"/>
    <property type="match status" value="1"/>
</dbReference>